<dbReference type="AlphaFoldDB" id="A0A7W9TW88"/>
<dbReference type="EMBL" id="JACHBW010000004">
    <property type="protein sequence ID" value="MBB6101856.1"/>
    <property type="molecule type" value="Genomic_DNA"/>
</dbReference>
<evidence type="ECO:0000313" key="2">
    <source>
        <dbReference type="EMBL" id="MBB6101856.1"/>
    </source>
</evidence>
<gene>
    <name evidence="2" type="ORF">F4827_001704</name>
</gene>
<dbReference type="Pfam" id="PF07157">
    <property type="entry name" value="DNA_circ_N"/>
    <property type="match status" value="1"/>
</dbReference>
<dbReference type="Proteomes" id="UP000571554">
    <property type="component" value="Unassembled WGS sequence"/>
</dbReference>
<dbReference type="InterPro" id="IPR009826">
    <property type="entry name" value="DNA_circ_N"/>
</dbReference>
<dbReference type="RefSeq" id="WP_183723491.1">
    <property type="nucleotide sequence ID" value="NZ_JACHBW010000004.1"/>
</dbReference>
<accession>A0A7W9TW88</accession>
<comment type="caution">
    <text evidence="2">The sequence shown here is derived from an EMBL/GenBank/DDBJ whole genome shotgun (WGS) entry which is preliminary data.</text>
</comment>
<protein>
    <submittedName>
        <fullName evidence="2">Prophage DNA circulation protein</fullName>
    </submittedName>
</protein>
<organism evidence="2 3">
    <name type="scientific">Paraburkholderia bannensis</name>
    <dbReference type="NCBI Taxonomy" id="765414"/>
    <lineage>
        <taxon>Bacteria</taxon>
        <taxon>Pseudomonadati</taxon>
        <taxon>Pseudomonadota</taxon>
        <taxon>Betaproteobacteria</taxon>
        <taxon>Burkholderiales</taxon>
        <taxon>Burkholderiaceae</taxon>
        <taxon>Paraburkholderia</taxon>
    </lineage>
</organism>
<name>A0A7W9TW88_9BURK</name>
<feature type="domain" description="DNA circulation N-terminal" evidence="1">
    <location>
        <begin position="36"/>
        <end position="128"/>
    </location>
</feature>
<proteinExistence type="predicted"/>
<evidence type="ECO:0000313" key="3">
    <source>
        <dbReference type="Proteomes" id="UP000571554"/>
    </source>
</evidence>
<sequence>MSTITDAVNVAGSIGGLASAIGDATTLITGDWFKRLDKASYGNLQFGVESIRTAAGRKTSIHTYPFRDDVWVEDLGKRPRQFEVLGFLVEGDLITGGGDVISQRKALLSICETAGGQTLVHPTLGTVQNVCCLGVETIERRDLGRAFEFRLTLIVSGNRLFPTAIVSTGAANAQNANLTGIAALADFVKTTATSIAAGAAVVQQAVSTAVGWYQIGVTAINDVKRIIGAVSTLAGNFGRLFGGGNSGISGSNQQASTNTTAADLLSASSAARTSVLAEGVALQAAAQNPSDSATLGEAAQAYVAAVAAAATAPADAVRLVSTLAQYSPSAVVPAGQIGAAMGTMQTAMAALLRRYALAQLATTLTTYQPSSQEDADSVLGAAVELIDAESDVAGDAGDDDSYVALRALRQAVVADLQARGANLVSIATFTFNASLPSLVLANRIYRDPTREQQLVQQVAPIHPAFMPTTFKALSN</sequence>
<reference evidence="2 3" key="1">
    <citation type="submission" date="2020-08" db="EMBL/GenBank/DDBJ databases">
        <title>Above-ground endophytic microbial communities from plants in different locations in the United States.</title>
        <authorList>
            <person name="Frank C."/>
        </authorList>
    </citation>
    <scope>NUCLEOTIDE SEQUENCE [LARGE SCALE GENOMIC DNA]</scope>
    <source>
        <strain evidence="2 3">WP4_2_2</strain>
    </source>
</reference>
<keyword evidence="3" id="KW-1185">Reference proteome</keyword>
<evidence type="ECO:0000259" key="1">
    <source>
        <dbReference type="Pfam" id="PF07157"/>
    </source>
</evidence>